<dbReference type="Proteomes" id="UP000185323">
    <property type="component" value="Segment"/>
</dbReference>
<evidence type="ECO:0000313" key="1">
    <source>
        <dbReference type="EMBL" id="AIX19964.1"/>
    </source>
</evidence>
<accession>A0A0E3F3R3</accession>
<gene>
    <name evidence="1" type="ORF">Syn7803C7_73</name>
</gene>
<protein>
    <submittedName>
        <fullName evidence="1">Uncharacterized protein</fullName>
    </submittedName>
</protein>
<proteinExistence type="predicted"/>
<name>A0A0E3F3R3_9CAUD</name>
<dbReference type="EMBL" id="KJ019052">
    <property type="protein sequence ID" value="AIX19964.1"/>
    <property type="molecule type" value="Genomic_DNA"/>
</dbReference>
<keyword evidence="2" id="KW-1185">Reference proteome</keyword>
<sequence length="63" mass="7379">MNYTQRLYEAEQLSTMCYLQDIDLMDCIMEVRDYLELGYNESKDIASGTYKVLSSMNPNEPIK</sequence>
<reference evidence="1 2" key="1">
    <citation type="submission" date="2013-12" db="EMBL/GenBank/DDBJ databases">
        <title>Ecological redundancy of diverse viral populations within a natural community.</title>
        <authorList>
            <person name="Gregory A.C."/>
            <person name="LaButti K."/>
            <person name="Copeland A."/>
            <person name="Woyke T."/>
            <person name="Sullivan M.B."/>
        </authorList>
    </citation>
    <scope>NUCLEOTIDE SEQUENCE [LARGE SCALE GENOMIC DNA]</scope>
    <source>
        <strain evidence="1">Syn7803C7</strain>
    </source>
</reference>
<organism evidence="1 2">
    <name type="scientific">Synechococcus phage ACG-2014f_Syn7803C7</name>
    <dbReference type="NCBI Taxonomy" id="2790345"/>
    <lineage>
        <taxon>Viruses</taxon>
        <taxon>Duplodnaviria</taxon>
        <taxon>Heunggongvirae</taxon>
        <taxon>Uroviricota</taxon>
        <taxon>Caudoviricetes</taxon>
        <taxon>Pantevenvirales</taxon>
        <taxon>Kyanoviridae</taxon>
        <taxon>Atlauavirus</taxon>
        <taxon>Atlauavirus acg2014f</taxon>
    </lineage>
</organism>
<dbReference type="KEGG" id="vg:24171926"/>
<evidence type="ECO:0000313" key="2">
    <source>
        <dbReference type="Proteomes" id="UP000185323"/>
    </source>
</evidence>